<dbReference type="Proteomes" id="UP000184335">
    <property type="component" value="Unassembled WGS sequence"/>
</dbReference>
<dbReference type="OrthoDB" id="1263181at2"/>
<organism evidence="1 2">
    <name type="scientific">Cruoricaptor ignavus</name>
    <dbReference type="NCBI Taxonomy" id="1118202"/>
    <lineage>
        <taxon>Bacteria</taxon>
        <taxon>Pseudomonadati</taxon>
        <taxon>Bacteroidota</taxon>
        <taxon>Flavobacteriia</taxon>
        <taxon>Flavobacteriales</taxon>
        <taxon>Weeksellaceae</taxon>
        <taxon>Cruoricaptor</taxon>
    </lineage>
</organism>
<dbReference type="PROSITE" id="PS51257">
    <property type="entry name" value="PROKAR_LIPOPROTEIN"/>
    <property type="match status" value="1"/>
</dbReference>
<protein>
    <submittedName>
        <fullName evidence="1">Uncharacterized protein</fullName>
    </submittedName>
</protein>
<dbReference type="EMBL" id="FQYI01000014">
    <property type="protein sequence ID" value="SHJ23269.1"/>
    <property type="molecule type" value="Genomic_DNA"/>
</dbReference>
<name>A0A1M6HM84_9FLAO</name>
<evidence type="ECO:0000313" key="2">
    <source>
        <dbReference type="Proteomes" id="UP000184335"/>
    </source>
</evidence>
<reference evidence="1 2" key="1">
    <citation type="submission" date="2016-11" db="EMBL/GenBank/DDBJ databases">
        <authorList>
            <person name="Jaros S."/>
            <person name="Januszkiewicz K."/>
            <person name="Wedrychowicz H."/>
        </authorList>
    </citation>
    <scope>NUCLEOTIDE SEQUENCE [LARGE SCALE GENOMIC DNA]</scope>
    <source>
        <strain evidence="1 2">DSM 25479</strain>
    </source>
</reference>
<evidence type="ECO:0000313" key="1">
    <source>
        <dbReference type="EMBL" id="SHJ23269.1"/>
    </source>
</evidence>
<dbReference type="STRING" id="1118202.SAMN05443429_1145"/>
<keyword evidence="2" id="KW-1185">Reference proteome</keyword>
<dbReference type="AlphaFoldDB" id="A0A1M6HM84"/>
<accession>A0A1M6HM84</accession>
<dbReference type="RefSeq" id="WP_073180951.1">
    <property type="nucleotide sequence ID" value="NZ_FQYI01000014.1"/>
</dbReference>
<proteinExistence type="predicted"/>
<gene>
    <name evidence="1" type="ORF">SAMN05443429_1145</name>
</gene>
<sequence>MKNILPIFILFLFSCKRTLNKDITISPSLNIKDSLLVLNIRNNTDRDYAVEFPALDNFFYKDQYEESSPENLRITKSFEAIDDKIDIDLNKENQCFSLKNEFGEVAKFKFLNKKSQKIYYLKIKNYRKGKTIIFTDDGFDTIYNIAGLKNKDVLLSKIKIQSCGKYEYFTGSFEFIPKQIILP</sequence>